<dbReference type="PROSITE" id="PS51257">
    <property type="entry name" value="PROKAR_LIPOPROTEIN"/>
    <property type="match status" value="1"/>
</dbReference>
<reference evidence="4 5" key="1">
    <citation type="submission" date="2016-04" db="EMBL/GenBank/DDBJ databases">
        <authorList>
            <consortium name="Pathogen Informatics"/>
        </authorList>
    </citation>
    <scope>NUCLEOTIDE SEQUENCE [LARGE SCALE GENOMIC DNA]</scope>
    <source>
        <strain evidence="4 5">H044680328</strain>
    </source>
</reference>
<evidence type="ECO:0000256" key="2">
    <source>
        <dbReference type="ARBA" id="ARBA00023002"/>
    </source>
</evidence>
<dbReference type="KEGG" id="btrm:SAMEA390648700941"/>
<keyword evidence="5" id="KW-1185">Reference proteome</keyword>
<evidence type="ECO:0000313" key="4">
    <source>
        <dbReference type="EMBL" id="SAI67887.1"/>
    </source>
</evidence>
<dbReference type="eggNOG" id="COG0492">
    <property type="taxonomic scope" value="Bacteria"/>
</dbReference>
<keyword evidence="2 4" id="KW-0560">Oxidoreductase</keyword>
<sequence>MRQFYDAVIVGAGPAGASCAVWLAHLGLAPVLIEASGQVGGLAAHNPFPDDWIVAAPGVTGQEVAQRIGLSLTHAGVPLHCDAPAQEVVPCEGGIALAAGDARAPQWFHGRCLVIATGVRARGLPGHPPQARWPGVLIGPGSSIVAQDYAGLSVAVLGGGDNAFENFVYVRNRGARRVHLYARSVRAQQQWVQRAGRDGVSVGPYEVDPAARTVNGQPYDLILVFYGWEPQAGFADGLALARDARGYIQTDAATARTSLPDVYAIGEVANRAHPCVVTAMADGVVAAKDIQRRWERS</sequence>
<dbReference type="RefSeq" id="WP_033534377.1">
    <property type="nucleotide sequence ID" value="NZ_CP016340.1"/>
</dbReference>
<dbReference type="STRING" id="123899.SAMEA3906487_00941"/>
<dbReference type="Gene3D" id="3.50.50.60">
    <property type="entry name" value="FAD/NAD(P)-binding domain"/>
    <property type="match status" value="2"/>
</dbReference>
<dbReference type="Pfam" id="PF07992">
    <property type="entry name" value="Pyr_redox_2"/>
    <property type="match status" value="1"/>
</dbReference>
<dbReference type="GeneID" id="56587654"/>
<feature type="domain" description="FAD/NAD(P)-binding" evidence="3">
    <location>
        <begin position="5"/>
        <end position="283"/>
    </location>
</feature>
<dbReference type="InterPro" id="IPR036291">
    <property type="entry name" value="NAD(P)-bd_dom_sf"/>
</dbReference>
<accession>A0A146ASZ4</accession>
<dbReference type="PANTHER" id="PTHR48105">
    <property type="entry name" value="THIOREDOXIN REDUCTASE 1-RELATED-RELATED"/>
    <property type="match status" value="1"/>
</dbReference>
<dbReference type="OrthoDB" id="9795712at2"/>
<dbReference type="InterPro" id="IPR036188">
    <property type="entry name" value="FAD/NAD-bd_sf"/>
</dbReference>
<dbReference type="AlphaFoldDB" id="A0A146ASZ4"/>
<proteinExistence type="predicted"/>
<dbReference type="Proteomes" id="UP000076825">
    <property type="component" value="Chromosome 1"/>
</dbReference>
<evidence type="ECO:0000259" key="3">
    <source>
        <dbReference type="Pfam" id="PF07992"/>
    </source>
</evidence>
<evidence type="ECO:0000256" key="1">
    <source>
        <dbReference type="ARBA" id="ARBA00022630"/>
    </source>
</evidence>
<dbReference type="InterPro" id="IPR023753">
    <property type="entry name" value="FAD/NAD-binding_dom"/>
</dbReference>
<dbReference type="SUPFAM" id="SSF51735">
    <property type="entry name" value="NAD(P)-binding Rossmann-fold domains"/>
    <property type="match status" value="1"/>
</dbReference>
<dbReference type="EMBL" id="LT546645">
    <property type="protein sequence ID" value="SAI67887.1"/>
    <property type="molecule type" value="Genomic_DNA"/>
</dbReference>
<dbReference type="EC" id="1.8.1.9" evidence="4"/>
<evidence type="ECO:0000313" key="5">
    <source>
        <dbReference type="Proteomes" id="UP000076825"/>
    </source>
</evidence>
<dbReference type="PRINTS" id="PR00368">
    <property type="entry name" value="FADPNR"/>
</dbReference>
<keyword evidence="1" id="KW-0285">Flavoprotein</keyword>
<dbReference type="SUPFAM" id="SSF51905">
    <property type="entry name" value="FAD/NAD(P)-binding domain"/>
    <property type="match status" value="1"/>
</dbReference>
<organism evidence="4 5">
    <name type="scientific">Bordetella trematum</name>
    <dbReference type="NCBI Taxonomy" id="123899"/>
    <lineage>
        <taxon>Bacteria</taxon>
        <taxon>Pseudomonadati</taxon>
        <taxon>Pseudomonadota</taxon>
        <taxon>Betaproteobacteria</taxon>
        <taxon>Burkholderiales</taxon>
        <taxon>Alcaligenaceae</taxon>
        <taxon>Bordetella</taxon>
    </lineage>
</organism>
<dbReference type="PATRIC" id="fig|123899.6.peg.918"/>
<dbReference type="GO" id="GO:0004791">
    <property type="term" value="F:thioredoxin-disulfide reductase (NADPH) activity"/>
    <property type="evidence" value="ECO:0007669"/>
    <property type="project" value="UniProtKB-EC"/>
</dbReference>
<name>A0A146ASZ4_9BORD</name>
<dbReference type="PRINTS" id="PR00469">
    <property type="entry name" value="PNDRDTASEII"/>
</dbReference>
<dbReference type="InterPro" id="IPR050097">
    <property type="entry name" value="Ferredoxin-NADP_redctase_2"/>
</dbReference>
<gene>
    <name evidence="4" type="primary">trxB_2</name>
    <name evidence="4" type="ORF">SAMEA3906487_00941</name>
</gene>
<protein>
    <submittedName>
        <fullName evidence="4">Thioredoxin reductase</fullName>
        <ecNumber evidence="4">1.8.1.9</ecNumber>
    </submittedName>
</protein>